<evidence type="ECO:0000313" key="3">
    <source>
        <dbReference type="Proteomes" id="UP001500804"/>
    </source>
</evidence>
<dbReference type="Proteomes" id="UP001500804">
    <property type="component" value="Unassembled WGS sequence"/>
</dbReference>
<evidence type="ECO:0000313" key="2">
    <source>
        <dbReference type="EMBL" id="GAA5114876.1"/>
    </source>
</evidence>
<feature type="region of interest" description="Disordered" evidence="1">
    <location>
        <begin position="100"/>
        <end position="177"/>
    </location>
</feature>
<proteinExistence type="predicted"/>
<evidence type="ECO:0008006" key="4">
    <source>
        <dbReference type="Google" id="ProtNLM"/>
    </source>
</evidence>
<comment type="caution">
    <text evidence="2">The sequence shown here is derived from an EMBL/GenBank/DDBJ whole genome shotgun (WGS) entry which is preliminary data.</text>
</comment>
<gene>
    <name evidence="2" type="ORF">GCM10023320_12800</name>
</gene>
<sequence>MSDRPDPLGPVEVIDEIAEAARTCPAVAGLHGGRFGQHTTYLPGRRVAGVAVSSREILVGVVGCYPVSVTEIASQVRAAVGALVPGVPVTVNVEDLLLPGERLPGDTRDPAADDPAAPRPPASAQAESVRPLPVPAPVPGTGPLLPAAPPATRRGDAPVSACQPSATPPAPPWKERF</sequence>
<dbReference type="EMBL" id="BAABJO010000004">
    <property type="protein sequence ID" value="GAA5114876.1"/>
    <property type="molecule type" value="Genomic_DNA"/>
</dbReference>
<reference evidence="3" key="1">
    <citation type="journal article" date="2019" name="Int. J. Syst. Evol. Microbiol.">
        <title>The Global Catalogue of Microorganisms (GCM) 10K type strain sequencing project: providing services to taxonomists for standard genome sequencing and annotation.</title>
        <authorList>
            <consortium name="The Broad Institute Genomics Platform"/>
            <consortium name="The Broad Institute Genome Sequencing Center for Infectious Disease"/>
            <person name="Wu L."/>
            <person name="Ma J."/>
        </authorList>
    </citation>
    <scope>NUCLEOTIDE SEQUENCE [LARGE SCALE GENOMIC DNA]</scope>
    <source>
        <strain evidence="3">JCM 18302</strain>
    </source>
</reference>
<protein>
    <recommendedName>
        <fullName evidence="4">Asp23/Gls24 family envelope stress response protein</fullName>
    </recommendedName>
</protein>
<evidence type="ECO:0000256" key="1">
    <source>
        <dbReference type="SAM" id="MobiDB-lite"/>
    </source>
</evidence>
<feature type="compositionally biased region" description="Pro residues" evidence="1">
    <location>
        <begin position="166"/>
        <end position="177"/>
    </location>
</feature>
<keyword evidence="3" id="KW-1185">Reference proteome</keyword>
<dbReference type="RefSeq" id="WP_345603855.1">
    <property type="nucleotide sequence ID" value="NZ_BAABJO010000004.1"/>
</dbReference>
<organism evidence="2 3">
    <name type="scientific">Pseudonocardia adelaidensis</name>
    <dbReference type="NCBI Taxonomy" id="648754"/>
    <lineage>
        <taxon>Bacteria</taxon>
        <taxon>Bacillati</taxon>
        <taxon>Actinomycetota</taxon>
        <taxon>Actinomycetes</taxon>
        <taxon>Pseudonocardiales</taxon>
        <taxon>Pseudonocardiaceae</taxon>
        <taxon>Pseudonocardia</taxon>
    </lineage>
</organism>
<name>A0ABP9ND63_9PSEU</name>
<accession>A0ABP9ND63</accession>